<dbReference type="Proteomes" id="UP000007394">
    <property type="component" value="Chromosome"/>
</dbReference>
<organism evidence="1 2">
    <name type="scientific">Ignavibacterium album (strain DSM 19864 / JCM 16511 / NBRC 101810 / Mat9-16)</name>
    <dbReference type="NCBI Taxonomy" id="945713"/>
    <lineage>
        <taxon>Bacteria</taxon>
        <taxon>Pseudomonadati</taxon>
        <taxon>Ignavibacteriota</taxon>
        <taxon>Ignavibacteria</taxon>
        <taxon>Ignavibacteriales</taxon>
        <taxon>Ignavibacteriaceae</taxon>
        <taxon>Ignavibacterium</taxon>
    </lineage>
</organism>
<proteinExistence type="predicted"/>
<keyword evidence="2" id="KW-1185">Reference proteome</keyword>
<name>I0AIY1_IGNAJ</name>
<evidence type="ECO:0000313" key="2">
    <source>
        <dbReference type="Proteomes" id="UP000007394"/>
    </source>
</evidence>
<dbReference type="EMBL" id="CP003418">
    <property type="protein sequence ID" value="AFH48938.1"/>
    <property type="molecule type" value="Genomic_DNA"/>
</dbReference>
<accession>I0AIY1</accession>
<reference evidence="1 2" key="1">
    <citation type="journal article" date="2012" name="Front. Microbiol.">
        <title>Complete genome of Ignavibacterium album, a metabolically versatile, flagellated, facultative anaerobe from the phylum Chlorobi.</title>
        <authorList>
            <person name="Liu Z."/>
            <person name="Frigaard N.-U."/>
            <person name="Vogl K."/>
            <person name="Iino T."/>
            <person name="Ohkuma M."/>
            <person name="Overmann J."/>
            <person name="Bryant D.A."/>
        </authorList>
    </citation>
    <scope>NUCLEOTIDE SEQUENCE [LARGE SCALE GENOMIC DNA]</scope>
    <source>
        <strain evidence="2">DSM 19864 / JCM 16511 / NBRC 101810 / Mat9-16</strain>
    </source>
</reference>
<dbReference type="HOGENOM" id="CLU_2355933_0_0_10"/>
<dbReference type="RefSeq" id="WP_014560093.1">
    <property type="nucleotide sequence ID" value="NC_017464.1"/>
</dbReference>
<dbReference type="KEGG" id="ial:IALB_1227"/>
<gene>
    <name evidence="1" type="ordered locus">IALB_1227</name>
</gene>
<dbReference type="STRING" id="945713.IALB_1227"/>
<evidence type="ECO:0000313" key="1">
    <source>
        <dbReference type="EMBL" id="AFH48938.1"/>
    </source>
</evidence>
<protein>
    <submittedName>
        <fullName evidence="1">Uncharacterized protein</fullName>
    </submittedName>
</protein>
<sequence>MKTNLLNILSEILKEQLVKKNVESGRNLTEIYKATGVEFNKLVEILSGRSTGVTISDLNSIFNYCDLEIKVLVAMAKSSCKLSFEFVIDENLFSLN</sequence>
<dbReference type="AlphaFoldDB" id="I0AIY1"/>